<feature type="domain" description="Leucine-binding protein" evidence="5">
    <location>
        <begin position="45"/>
        <end position="390"/>
    </location>
</feature>
<keyword evidence="3" id="KW-0029">Amino-acid transport</keyword>
<keyword evidence="2 4" id="KW-0732">Signal</keyword>
<comment type="similarity">
    <text evidence="1">Belongs to the leucine-binding protein family.</text>
</comment>
<reference evidence="6 7" key="2">
    <citation type="submission" date="2024-08" db="EMBL/GenBank/DDBJ databases">
        <title>Phylogenomic analyses of a clade within the roseobacter group suggest taxonomic reassignments of species of the genera Aestuariivita, Citreicella, Loktanella, Nautella, Pelagibaca, Ruegeria, Thalassobius, Thiobacimonas and Tropicibacter, and the proposal o.</title>
        <authorList>
            <person name="Jeon C.O."/>
        </authorList>
    </citation>
    <scope>NUCLEOTIDE SEQUENCE [LARGE SCALE GENOMIC DNA]</scope>
    <source>
        <strain evidence="6 7">SS1-5</strain>
    </source>
</reference>
<keyword evidence="7" id="KW-1185">Reference proteome</keyword>
<proteinExistence type="inferred from homology"/>
<evidence type="ECO:0000256" key="4">
    <source>
        <dbReference type="SAM" id="SignalP"/>
    </source>
</evidence>
<evidence type="ECO:0000259" key="5">
    <source>
        <dbReference type="Pfam" id="PF13458"/>
    </source>
</evidence>
<dbReference type="Proteomes" id="UP001470809">
    <property type="component" value="Chromosome"/>
</dbReference>
<dbReference type="InterPro" id="IPR028081">
    <property type="entry name" value="Leu-bd"/>
</dbReference>
<sequence length="421" mass="44122">MKFSATLFAGAATLCLATTIGSSAAADGHAPSCGLNTGEAATGEPITVGGINGNAPPGDFSGGTDAAAAYFACVNANGGINGRPINYLVENDQWNPELAGQVATKLVKDEGVVALVGNGSVVEMAVNARLYADEGVMAMASGCAISECYESANIVSTNQGPLPSGIGALKYAVEELGTEHAICIGFNIPNNGGWACGWMENYMASKGKVGTSILMDPTAVDLNSVYLQALTEGADTILLMLPAAPAIGLLKVAEEQGGRDLFKWVSPTPLYDPGVADILGDYWADNLYINIELAQFDSAGADNQNWIKVMDAYGQADDRRDTFSQSGYVSAKFFVDALLALDPSTIDRDSVTAAIKGIVGAESDLLCDPYYVGDADRHMPNHSGRMVKFTGTGFEMVRDCYDIDTEYLEPILAQEAALGLR</sequence>
<evidence type="ECO:0000256" key="3">
    <source>
        <dbReference type="ARBA" id="ARBA00022970"/>
    </source>
</evidence>
<evidence type="ECO:0000313" key="6">
    <source>
        <dbReference type="EMBL" id="WZU69346.1"/>
    </source>
</evidence>
<name>A0AAN0NKL6_9RHOB</name>
<keyword evidence="3" id="KW-0813">Transport</keyword>
<dbReference type="GO" id="GO:0006865">
    <property type="term" value="P:amino acid transport"/>
    <property type="evidence" value="ECO:0007669"/>
    <property type="project" value="UniProtKB-KW"/>
</dbReference>
<dbReference type="CDD" id="cd06341">
    <property type="entry name" value="PBP1_ABC_ligand_binding-like"/>
    <property type="match status" value="1"/>
</dbReference>
<dbReference type="AlphaFoldDB" id="A0AAN0NKL6"/>
<evidence type="ECO:0000256" key="2">
    <source>
        <dbReference type="ARBA" id="ARBA00022729"/>
    </source>
</evidence>
<gene>
    <name evidence="6" type="ORF">AABB31_11145</name>
</gene>
<dbReference type="RefSeq" id="WP_342078638.1">
    <property type="nucleotide sequence ID" value="NZ_CP151767.2"/>
</dbReference>
<feature type="chain" id="PRO_5042828493" evidence="4">
    <location>
        <begin position="26"/>
        <end position="421"/>
    </location>
</feature>
<dbReference type="Pfam" id="PF13458">
    <property type="entry name" value="Peripla_BP_6"/>
    <property type="match status" value="1"/>
</dbReference>
<evidence type="ECO:0000313" key="7">
    <source>
        <dbReference type="Proteomes" id="UP001470809"/>
    </source>
</evidence>
<reference evidence="7" key="1">
    <citation type="submission" date="2024-04" db="EMBL/GenBank/DDBJ databases">
        <title>Phylogenomic analyses of a clade within the roseobacter group suggest taxonomic reassignments of species of the genera Aestuariivita, Citreicella, Loktanella, Nautella, Pelagibaca, Ruegeria, Thalassobius, Thiobacimonas and Tropicibacter, and the proposal o.</title>
        <authorList>
            <person name="Jeon C.O."/>
        </authorList>
    </citation>
    <scope>NUCLEOTIDE SEQUENCE [LARGE SCALE GENOMIC DNA]</scope>
    <source>
        <strain evidence="7">SS1-5</strain>
    </source>
</reference>
<dbReference type="SUPFAM" id="SSF53822">
    <property type="entry name" value="Periplasmic binding protein-like I"/>
    <property type="match status" value="1"/>
</dbReference>
<dbReference type="KEGG" id="yrh:AABB31_11145"/>
<dbReference type="InterPro" id="IPR051010">
    <property type="entry name" value="BCAA_transport"/>
</dbReference>
<dbReference type="InterPro" id="IPR028082">
    <property type="entry name" value="Peripla_BP_I"/>
</dbReference>
<dbReference type="PANTHER" id="PTHR30483">
    <property type="entry name" value="LEUCINE-SPECIFIC-BINDING PROTEIN"/>
    <property type="match status" value="1"/>
</dbReference>
<dbReference type="PANTHER" id="PTHR30483:SF6">
    <property type="entry name" value="PERIPLASMIC BINDING PROTEIN OF ABC TRANSPORTER FOR NATURAL AMINO ACIDS"/>
    <property type="match status" value="1"/>
</dbReference>
<feature type="signal peptide" evidence="4">
    <location>
        <begin position="1"/>
        <end position="25"/>
    </location>
</feature>
<dbReference type="Gene3D" id="3.40.50.2300">
    <property type="match status" value="2"/>
</dbReference>
<evidence type="ECO:0000256" key="1">
    <source>
        <dbReference type="ARBA" id="ARBA00010062"/>
    </source>
</evidence>
<organism evidence="6 7">
    <name type="scientific">Yoonia rhodophyticola</name>
    <dbReference type="NCBI Taxonomy" id="3137370"/>
    <lineage>
        <taxon>Bacteria</taxon>
        <taxon>Pseudomonadati</taxon>
        <taxon>Pseudomonadota</taxon>
        <taxon>Alphaproteobacteria</taxon>
        <taxon>Rhodobacterales</taxon>
        <taxon>Paracoccaceae</taxon>
        <taxon>Yoonia</taxon>
    </lineage>
</organism>
<accession>A0AAN0NKL6</accession>
<dbReference type="EMBL" id="CP151767">
    <property type="protein sequence ID" value="WZU69346.1"/>
    <property type="molecule type" value="Genomic_DNA"/>
</dbReference>
<protein>
    <submittedName>
        <fullName evidence="6">ABC transporter substrate-binding protein</fullName>
    </submittedName>
</protein>